<evidence type="ECO:0000313" key="3">
    <source>
        <dbReference type="EMBL" id="PPQ88024.1"/>
    </source>
</evidence>
<dbReference type="Proteomes" id="UP000284842">
    <property type="component" value="Unassembled WGS sequence"/>
</dbReference>
<keyword evidence="1" id="KW-0812">Transmembrane</keyword>
<evidence type="ECO:0000313" key="4">
    <source>
        <dbReference type="Proteomes" id="UP000284842"/>
    </source>
</evidence>
<proteinExistence type="predicted"/>
<feature type="non-terminal residue" evidence="3">
    <location>
        <position position="298"/>
    </location>
</feature>
<dbReference type="OrthoDB" id="3221808at2759"/>
<accession>A0A409XBC8</accession>
<dbReference type="EMBL" id="NHTK01004152">
    <property type="protein sequence ID" value="PPQ88024.1"/>
    <property type="molecule type" value="Genomic_DNA"/>
</dbReference>
<dbReference type="Pfam" id="PF20153">
    <property type="entry name" value="DUF6535"/>
    <property type="match status" value="1"/>
</dbReference>
<organism evidence="3 4">
    <name type="scientific">Panaeolus cyanescens</name>
    <dbReference type="NCBI Taxonomy" id="181874"/>
    <lineage>
        <taxon>Eukaryota</taxon>
        <taxon>Fungi</taxon>
        <taxon>Dikarya</taxon>
        <taxon>Basidiomycota</taxon>
        <taxon>Agaricomycotina</taxon>
        <taxon>Agaricomycetes</taxon>
        <taxon>Agaricomycetidae</taxon>
        <taxon>Agaricales</taxon>
        <taxon>Agaricineae</taxon>
        <taxon>Galeropsidaceae</taxon>
        <taxon>Panaeolus</taxon>
    </lineage>
</organism>
<keyword evidence="1" id="KW-1133">Transmembrane helix</keyword>
<feature type="transmembrane region" description="Helical" evidence="1">
    <location>
        <begin position="205"/>
        <end position="223"/>
    </location>
</feature>
<comment type="caution">
    <text evidence="3">The sequence shown here is derived from an EMBL/GenBank/DDBJ whole genome shotgun (WGS) entry which is preliminary data.</text>
</comment>
<keyword evidence="4" id="KW-1185">Reference proteome</keyword>
<sequence length="298" mass="33159">MKNTQWKAEDIQRLAESKDDDPFTFPFPEVSNPWEKAAEMATEFDDNMCKAWMEEIQNLLVFAGLFSSVVTAFAVEAQKLLQPDARTASVMLLTQISAKINNNTVVAPDIFNISPKTSQRINALIFTSLVLSLGTAFIGIIVLQWICSYREYEPMPHQRCICARSLHYKGLLVWKIPEIVSVLPVVLQIALAIFFAGLLDLLHSLALVVAIIVGSVIGTILGFVIFTTVAPSLYMLLAGVLSAVFPKRRDDDSEYAPIPAYQSPQSWLLFRLLALLFPVYKPANVTNSIGCAGYFLFF</sequence>
<feature type="domain" description="DUF6535" evidence="2">
    <location>
        <begin position="34"/>
        <end position="203"/>
    </location>
</feature>
<dbReference type="STRING" id="181874.A0A409XBC8"/>
<dbReference type="InterPro" id="IPR045338">
    <property type="entry name" value="DUF6535"/>
</dbReference>
<feature type="transmembrane region" description="Helical" evidence="1">
    <location>
        <begin position="123"/>
        <end position="146"/>
    </location>
</feature>
<name>A0A409XBC8_9AGAR</name>
<protein>
    <recommendedName>
        <fullName evidence="2">DUF6535 domain-containing protein</fullName>
    </recommendedName>
</protein>
<dbReference type="AlphaFoldDB" id="A0A409XBC8"/>
<evidence type="ECO:0000256" key="1">
    <source>
        <dbReference type="SAM" id="Phobius"/>
    </source>
</evidence>
<reference evidence="3 4" key="1">
    <citation type="journal article" date="2018" name="Evol. Lett.">
        <title>Horizontal gene cluster transfer increased hallucinogenic mushroom diversity.</title>
        <authorList>
            <person name="Reynolds H.T."/>
            <person name="Vijayakumar V."/>
            <person name="Gluck-Thaler E."/>
            <person name="Korotkin H.B."/>
            <person name="Matheny P.B."/>
            <person name="Slot J.C."/>
        </authorList>
    </citation>
    <scope>NUCLEOTIDE SEQUENCE [LARGE SCALE GENOMIC DNA]</scope>
    <source>
        <strain evidence="3 4">2629</strain>
    </source>
</reference>
<keyword evidence="1" id="KW-0472">Membrane</keyword>
<evidence type="ECO:0000259" key="2">
    <source>
        <dbReference type="Pfam" id="PF20153"/>
    </source>
</evidence>
<dbReference type="InParanoid" id="A0A409XBC8"/>
<gene>
    <name evidence="3" type="ORF">CVT24_010877</name>
</gene>
<feature type="transmembrane region" description="Helical" evidence="1">
    <location>
        <begin position="179"/>
        <end position="198"/>
    </location>
</feature>